<evidence type="ECO:0000313" key="4">
    <source>
        <dbReference type="Proteomes" id="UP001145072"/>
    </source>
</evidence>
<evidence type="ECO:0000256" key="1">
    <source>
        <dbReference type="ARBA" id="ARBA00006096"/>
    </source>
</evidence>
<dbReference type="RefSeq" id="WP_259865623.1">
    <property type="nucleotide sequence ID" value="NZ_JAMQJZ010000006.1"/>
</dbReference>
<evidence type="ECO:0000313" key="3">
    <source>
        <dbReference type="EMBL" id="MDC3420736.1"/>
    </source>
</evidence>
<accession>A0A9X3WNQ4</accession>
<dbReference type="EMBL" id="JAMQJZ010000006">
    <property type="protein sequence ID" value="MDC3420736.1"/>
    <property type="molecule type" value="Genomic_DNA"/>
</dbReference>
<reference evidence="3" key="1">
    <citation type="submission" date="2022-06" db="EMBL/GenBank/DDBJ databases">
        <title>Aquibacillus sp. a new bacterium isolated from soil saline samples.</title>
        <authorList>
            <person name="Galisteo C."/>
            <person name="De La Haba R."/>
            <person name="Sanchez-Porro C."/>
            <person name="Ventosa A."/>
        </authorList>
    </citation>
    <scope>NUCLEOTIDE SEQUENCE</scope>
    <source>
        <strain evidence="3">JCM 12387</strain>
    </source>
</reference>
<dbReference type="InterPro" id="IPR012338">
    <property type="entry name" value="Beta-lactam/transpept-like"/>
</dbReference>
<proteinExistence type="inferred from homology"/>
<dbReference type="GO" id="GO:0000270">
    <property type="term" value="P:peptidoglycan metabolic process"/>
    <property type="evidence" value="ECO:0007669"/>
    <property type="project" value="TreeGrafter"/>
</dbReference>
<keyword evidence="2 3" id="KW-0378">Hydrolase</keyword>
<sequence>MRKAIFISVTILTIVLLFGFGLSTNMNQTANSEENPWVTEIDQLIKQDARIQGALVGISVRSAKTGELLYDHMGNTRLRTASNMKLLTAAAALNVLGEDYVFRTEVFTDGRIKGNQLIGNLFLKGKGDPTLQSSDFEQIAEDLESMGVTKIKGNIIGDDTWFDDIRYSPDLVWSDEHTYYGAQVSALTASPNQEYDAGTVIVNVQPGDHEGEKAKIKVKPETNYINIVNQAKTVAENKESKLFIERNHGSNQVIVKGTIPIQSLQREEWISVWEPTGYALDLFTRALQKQGISWNGSILYQKAPEKIKRLVVHESMPLSDLLVPFMKLSNNGHAEVLVKEMGKANKGEGSWEKGLEVMREQLTNYGLDTDSMVLRDGSGISHVNLVPANQISDLLYKVRQEKWFRTYVNALPIAGKEERMTGGTLRYRLKDIKAEVIAKTGTISTVSSLSGYMKSGNGKELIFSILINNVTNEEVGRSIEDKIIHILNDQ</sequence>
<keyword evidence="4" id="KW-1185">Reference proteome</keyword>
<keyword evidence="3" id="KW-0121">Carboxypeptidase</keyword>
<dbReference type="GO" id="GO:0006508">
    <property type="term" value="P:proteolysis"/>
    <property type="evidence" value="ECO:0007669"/>
    <property type="project" value="InterPro"/>
</dbReference>
<dbReference type="GO" id="GO:0009002">
    <property type="term" value="F:serine-type D-Ala-D-Ala carboxypeptidase activity"/>
    <property type="evidence" value="ECO:0007669"/>
    <property type="project" value="UniProtKB-EC"/>
</dbReference>
<evidence type="ECO:0000256" key="2">
    <source>
        <dbReference type="ARBA" id="ARBA00022801"/>
    </source>
</evidence>
<dbReference type="Proteomes" id="UP001145072">
    <property type="component" value="Unassembled WGS sequence"/>
</dbReference>
<dbReference type="PRINTS" id="PR00922">
    <property type="entry name" value="DADACBPTASE3"/>
</dbReference>
<dbReference type="EC" id="3.4.16.4" evidence="3"/>
<comment type="caution">
    <text evidence="3">The sequence shown here is derived from an EMBL/GenBank/DDBJ whole genome shotgun (WGS) entry which is preliminary data.</text>
</comment>
<comment type="similarity">
    <text evidence="1">Belongs to the peptidase S13 family.</text>
</comment>
<dbReference type="Pfam" id="PF02113">
    <property type="entry name" value="Peptidase_S13"/>
    <property type="match status" value="1"/>
</dbReference>
<dbReference type="InterPro" id="IPR000667">
    <property type="entry name" value="Peptidase_S13"/>
</dbReference>
<dbReference type="NCBIfam" id="TIGR00666">
    <property type="entry name" value="PBP4"/>
    <property type="match status" value="1"/>
</dbReference>
<dbReference type="PANTHER" id="PTHR30023">
    <property type="entry name" value="D-ALANYL-D-ALANINE CARBOXYPEPTIDASE"/>
    <property type="match status" value="1"/>
</dbReference>
<dbReference type="Gene3D" id="3.50.80.20">
    <property type="entry name" value="D-Ala-D-Ala carboxypeptidase C, peptidase S13"/>
    <property type="match status" value="1"/>
</dbReference>
<dbReference type="AlphaFoldDB" id="A0A9X3WNQ4"/>
<dbReference type="Gene3D" id="3.40.710.10">
    <property type="entry name" value="DD-peptidase/beta-lactamase superfamily"/>
    <property type="match status" value="2"/>
</dbReference>
<organism evidence="3 4">
    <name type="scientific">Aquibacillus koreensis</name>
    <dbReference type="NCBI Taxonomy" id="279446"/>
    <lineage>
        <taxon>Bacteria</taxon>
        <taxon>Bacillati</taxon>
        <taxon>Bacillota</taxon>
        <taxon>Bacilli</taxon>
        <taxon>Bacillales</taxon>
        <taxon>Bacillaceae</taxon>
        <taxon>Aquibacillus</taxon>
    </lineage>
</organism>
<gene>
    <name evidence="3" type="primary">dacB</name>
    <name evidence="3" type="ORF">NC661_10185</name>
</gene>
<name>A0A9X3WNQ4_9BACI</name>
<dbReference type="SUPFAM" id="SSF56601">
    <property type="entry name" value="beta-lactamase/transpeptidase-like"/>
    <property type="match status" value="1"/>
</dbReference>
<protein>
    <submittedName>
        <fullName evidence="3">D-alanyl-D-alanine carboxypeptidase/D-alanyl-D-alanine-endopeptidase</fullName>
        <ecNumber evidence="3">3.4.16.4</ecNumber>
    </submittedName>
</protein>
<dbReference type="PANTHER" id="PTHR30023:SF0">
    <property type="entry name" value="PENICILLIN-SENSITIVE CARBOXYPEPTIDASE A"/>
    <property type="match status" value="1"/>
</dbReference>
<keyword evidence="3" id="KW-0645">Protease</keyword>